<dbReference type="InterPro" id="IPR036427">
    <property type="entry name" value="Bromodomain-like_sf"/>
</dbReference>
<dbReference type="CDD" id="cd04369">
    <property type="entry name" value="Bromodomain"/>
    <property type="match status" value="1"/>
</dbReference>
<accession>A0A1J4K0N7</accession>
<evidence type="ECO:0000313" key="4">
    <source>
        <dbReference type="EMBL" id="OHT04811.1"/>
    </source>
</evidence>
<dbReference type="SUPFAM" id="SSF47370">
    <property type="entry name" value="Bromodomain"/>
    <property type="match status" value="1"/>
</dbReference>
<dbReference type="InterPro" id="IPR001487">
    <property type="entry name" value="Bromodomain"/>
</dbReference>
<dbReference type="GeneID" id="94840404"/>
<comment type="caution">
    <text evidence="4">The sequence shown here is derived from an EMBL/GenBank/DDBJ whole genome shotgun (WGS) entry which is preliminary data.</text>
</comment>
<evidence type="ECO:0000313" key="5">
    <source>
        <dbReference type="Proteomes" id="UP000179807"/>
    </source>
</evidence>
<evidence type="ECO:0000256" key="1">
    <source>
        <dbReference type="ARBA" id="ARBA00023117"/>
    </source>
</evidence>
<dbReference type="AlphaFoldDB" id="A0A1J4K0N7"/>
<name>A0A1J4K0N7_9EUKA</name>
<feature type="domain" description="Bromo" evidence="3">
    <location>
        <begin position="20"/>
        <end position="91"/>
    </location>
</feature>
<dbReference type="Proteomes" id="UP000179807">
    <property type="component" value="Unassembled WGS sequence"/>
</dbReference>
<dbReference type="OrthoDB" id="1742084at2759"/>
<dbReference type="PANTHER" id="PTHR46136:SF1">
    <property type="entry name" value="TRANSCRIPTION FACTOR GTE11-RELATED"/>
    <property type="match status" value="1"/>
</dbReference>
<gene>
    <name evidence="4" type="ORF">TRFO_27677</name>
</gene>
<dbReference type="RefSeq" id="XP_068357947.1">
    <property type="nucleotide sequence ID" value="XM_068505700.1"/>
</dbReference>
<dbReference type="SMART" id="SM00297">
    <property type="entry name" value="BROMO"/>
    <property type="match status" value="1"/>
</dbReference>
<keyword evidence="5" id="KW-1185">Reference proteome</keyword>
<dbReference type="PRINTS" id="PR00503">
    <property type="entry name" value="BROMODOMAIN"/>
</dbReference>
<proteinExistence type="predicted"/>
<organism evidence="4 5">
    <name type="scientific">Tritrichomonas foetus</name>
    <dbReference type="NCBI Taxonomy" id="1144522"/>
    <lineage>
        <taxon>Eukaryota</taxon>
        <taxon>Metamonada</taxon>
        <taxon>Parabasalia</taxon>
        <taxon>Tritrichomonadida</taxon>
        <taxon>Tritrichomonadidae</taxon>
        <taxon>Tritrichomonas</taxon>
    </lineage>
</organism>
<keyword evidence="1 2" id="KW-0103">Bromodomain</keyword>
<dbReference type="Pfam" id="PF00439">
    <property type="entry name" value="Bromodomain"/>
    <property type="match status" value="1"/>
</dbReference>
<evidence type="ECO:0000256" key="2">
    <source>
        <dbReference type="PROSITE-ProRule" id="PRU00035"/>
    </source>
</evidence>
<dbReference type="InterPro" id="IPR018359">
    <property type="entry name" value="Bromodomain_CS"/>
</dbReference>
<reference evidence="4" key="1">
    <citation type="submission" date="2016-10" db="EMBL/GenBank/DDBJ databases">
        <authorList>
            <person name="Benchimol M."/>
            <person name="Almeida L.G."/>
            <person name="Vasconcelos A.T."/>
            <person name="Perreira-Neves A."/>
            <person name="Rosa I.A."/>
            <person name="Tasca T."/>
            <person name="Bogo M.R."/>
            <person name="de Souza W."/>
        </authorList>
    </citation>
    <scope>NUCLEOTIDE SEQUENCE [LARGE SCALE GENOMIC DNA]</scope>
    <source>
        <strain evidence="4">K</strain>
    </source>
</reference>
<protein>
    <submittedName>
        <fullName evidence="4">Bromodomain containing protein</fullName>
    </submittedName>
</protein>
<dbReference type="Gene3D" id="1.20.920.10">
    <property type="entry name" value="Bromodomain-like"/>
    <property type="match status" value="1"/>
</dbReference>
<dbReference type="EMBL" id="MLAK01000781">
    <property type="protein sequence ID" value="OHT04811.1"/>
    <property type="molecule type" value="Genomic_DNA"/>
</dbReference>
<dbReference type="PROSITE" id="PS00633">
    <property type="entry name" value="BROMODOMAIN_1"/>
    <property type="match status" value="1"/>
</dbReference>
<sequence length="218" mass="25428">MNRFIFPFSEECLKFTTSLISHPLSQLFRKPYKPVDSTDDYFEIVKNPMDLSTIKSKLTKNEYSSLQKWENDMNLIFENAILYNGENHLLGCISLFYKKKLKKFLSNLENNNPRNFEKTTKNLYNVVLSLVREIPDEAGIKYDYEPPVDRGDFNKERFVKIKNGLNRLCIDGKAAEVLKLIHNTDQEFRTVDVKEIDVAKLSRATLLAIEDFIGENEK</sequence>
<dbReference type="VEuPathDB" id="TrichDB:TRFO_27677"/>
<dbReference type="PANTHER" id="PTHR46136">
    <property type="entry name" value="TRANSCRIPTION FACTOR GTE8"/>
    <property type="match status" value="1"/>
</dbReference>
<dbReference type="PROSITE" id="PS50014">
    <property type="entry name" value="BROMODOMAIN_2"/>
    <property type="match status" value="1"/>
</dbReference>
<dbReference type="InterPro" id="IPR052442">
    <property type="entry name" value="Env_Response_Regulator"/>
</dbReference>
<evidence type="ECO:0000259" key="3">
    <source>
        <dbReference type="PROSITE" id="PS50014"/>
    </source>
</evidence>